<gene>
    <name evidence="1" type="ORF">FYJ45_01245</name>
</gene>
<dbReference type="Proteomes" id="UP000436047">
    <property type="component" value="Unassembled WGS sequence"/>
</dbReference>
<dbReference type="GeneID" id="86051709"/>
<sequence length="180" mass="20526">MICNKLQLCVNSQLFVKTPPECTNHNKSFCIESSDKRPSVKCVEKKKKYILENTMKNHIISYKMDGGIIAVDKYVPEGTNKCDYLYVINNSESIAILTELKGVNVSKALKQISDTLFLFKDFFKKFSHVYGRAIVTSSTPDLKASPEYVNLVKLIRNTYHGNVKISKQQFSEKDIELSKD</sequence>
<name>A0A6N7WBA8_9FIRM</name>
<comment type="caution">
    <text evidence="1">The sequence shown here is derived from an EMBL/GenBank/DDBJ whole genome shotgun (WGS) entry which is preliminary data.</text>
</comment>
<dbReference type="RefSeq" id="WP_154463101.1">
    <property type="nucleotide sequence ID" value="NZ_JAXDZL010000049.1"/>
</dbReference>
<dbReference type="AlphaFoldDB" id="A0A6N7WBA8"/>
<accession>A0A6N7WBA8</accession>
<organism evidence="1 2">
    <name type="scientific">Eisenbergiella porci</name>
    <dbReference type="NCBI Taxonomy" id="2652274"/>
    <lineage>
        <taxon>Bacteria</taxon>
        <taxon>Bacillati</taxon>
        <taxon>Bacillota</taxon>
        <taxon>Clostridia</taxon>
        <taxon>Lachnospirales</taxon>
        <taxon>Lachnospiraceae</taxon>
        <taxon>Eisenbergiella</taxon>
    </lineage>
</organism>
<proteinExistence type="predicted"/>
<dbReference type="EMBL" id="VUMI01000002">
    <property type="protein sequence ID" value="MSS87025.1"/>
    <property type="molecule type" value="Genomic_DNA"/>
</dbReference>
<keyword evidence="2" id="KW-1185">Reference proteome</keyword>
<reference evidence="1 2" key="1">
    <citation type="submission" date="2019-08" db="EMBL/GenBank/DDBJ databases">
        <title>In-depth cultivation of the pig gut microbiome towards novel bacterial diversity and tailored functional studies.</title>
        <authorList>
            <person name="Wylensek D."/>
            <person name="Hitch T.C.A."/>
            <person name="Clavel T."/>
        </authorList>
    </citation>
    <scope>NUCLEOTIDE SEQUENCE [LARGE SCALE GENOMIC DNA]</scope>
    <source>
        <strain evidence="1 2">WCA-389-WT-23B</strain>
    </source>
</reference>
<evidence type="ECO:0000313" key="1">
    <source>
        <dbReference type="EMBL" id="MSS87025.1"/>
    </source>
</evidence>
<evidence type="ECO:0000313" key="2">
    <source>
        <dbReference type="Proteomes" id="UP000436047"/>
    </source>
</evidence>
<protein>
    <submittedName>
        <fullName evidence="1">Uncharacterized protein</fullName>
    </submittedName>
</protein>